<gene>
    <name evidence="2" type="ORF">PMAYCL1PPCAC_10001</name>
</gene>
<comment type="caution">
    <text evidence="2">The sequence shown here is derived from an EMBL/GenBank/DDBJ whole genome shotgun (WGS) entry which is preliminary data.</text>
</comment>
<dbReference type="EMBL" id="BTRK01000003">
    <property type="protein sequence ID" value="GMR39806.1"/>
    <property type="molecule type" value="Genomic_DNA"/>
</dbReference>
<sequence length="168" mass="18895">MIMVGVSHHGTKTWNGGISDNDDVKCDRICGYSAKTPFIQEFLILSLAFLAVATSIVFEGALQIDSNAVEQNIPQRGVGWKERAEMAKEQCKLDPKSCSSTVKRDNWVFVTTAMIYFAAFVIYILPRQIGFPTIRAPCRAIFIVLTIPFMIIIYRKCHVSEKLVKMLT</sequence>
<keyword evidence="1" id="KW-0472">Membrane</keyword>
<feature type="transmembrane region" description="Helical" evidence="1">
    <location>
        <begin position="107"/>
        <end position="125"/>
    </location>
</feature>
<accession>A0AAN4ZIN9</accession>
<protein>
    <submittedName>
        <fullName evidence="2">Uncharacterized protein</fullName>
    </submittedName>
</protein>
<name>A0AAN4ZIN9_9BILA</name>
<organism evidence="2 3">
    <name type="scientific">Pristionchus mayeri</name>
    <dbReference type="NCBI Taxonomy" id="1317129"/>
    <lineage>
        <taxon>Eukaryota</taxon>
        <taxon>Metazoa</taxon>
        <taxon>Ecdysozoa</taxon>
        <taxon>Nematoda</taxon>
        <taxon>Chromadorea</taxon>
        <taxon>Rhabditida</taxon>
        <taxon>Rhabditina</taxon>
        <taxon>Diplogasteromorpha</taxon>
        <taxon>Diplogasteroidea</taxon>
        <taxon>Neodiplogasteridae</taxon>
        <taxon>Pristionchus</taxon>
    </lineage>
</organism>
<keyword evidence="3" id="KW-1185">Reference proteome</keyword>
<evidence type="ECO:0000256" key="1">
    <source>
        <dbReference type="SAM" id="Phobius"/>
    </source>
</evidence>
<feature type="transmembrane region" description="Helical" evidence="1">
    <location>
        <begin position="137"/>
        <end position="154"/>
    </location>
</feature>
<dbReference type="Proteomes" id="UP001328107">
    <property type="component" value="Unassembled WGS sequence"/>
</dbReference>
<proteinExistence type="predicted"/>
<reference evidence="3" key="1">
    <citation type="submission" date="2022-10" db="EMBL/GenBank/DDBJ databases">
        <title>Genome assembly of Pristionchus species.</title>
        <authorList>
            <person name="Yoshida K."/>
            <person name="Sommer R.J."/>
        </authorList>
    </citation>
    <scope>NUCLEOTIDE SEQUENCE [LARGE SCALE GENOMIC DNA]</scope>
    <source>
        <strain evidence="3">RS5460</strain>
    </source>
</reference>
<keyword evidence="1" id="KW-1133">Transmembrane helix</keyword>
<feature type="transmembrane region" description="Helical" evidence="1">
    <location>
        <begin position="42"/>
        <end position="62"/>
    </location>
</feature>
<evidence type="ECO:0000313" key="2">
    <source>
        <dbReference type="EMBL" id="GMR39806.1"/>
    </source>
</evidence>
<evidence type="ECO:0000313" key="3">
    <source>
        <dbReference type="Proteomes" id="UP001328107"/>
    </source>
</evidence>
<dbReference type="AlphaFoldDB" id="A0AAN4ZIN9"/>
<keyword evidence="1" id="KW-0812">Transmembrane</keyword>